<evidence type="ECO:0000313" key="2">
    <source>
        <dbReference type="EMBL" id="PGH23513.1"/>
    </source>
</evidence>
<keyword evidence="3" id="KW-1185">Reference proteome</keyword>
<feature type="compositionally biased region" description="Low complexity" evidence="1">
    <location>
        <begin position="92"/>
        <end position="104"/>
    </location>
</feature>
<dbReference type="InterPro" id="IPR057394">
    <property type="entry name" value="PIGBOS1"/>
</dbReference>
<accession>A0A2B7YR95</accession>
<organism evidence="2 3">
    <name type="scientific">Polytolypa hystricis (strain UAMH7299)</name>
    <dbReference type="NCBI Taxonomy" id="1447883"/>
    <lineage>
        <taxon>Eukaryota</taxon>
        <taxon>Fungi</taxon>
        <taxon>Dikarya</taxon>
        <taxon>Ascomycota</taxon>
        <taxon>Pezizomycotina</taxon>
        <taxon>Eurotiomycetes</taxon>
        <taxon>Eurotiomycetidae</taxon>
        <taxon>Onygenales</taxon>
        <taxon>Onygenales incertae sedis</taxon>
        <taxon>Polytolypa</taxon>
    </lineage>
</organism>
<comment type="caution">
    <text evidence="2">The sequence shown here is derived from an EMBL/GenBank/DDBJ whole genome shotgun (WGS) entry which is preliminary data.</text>
</comment>
<sequence length="111" mass="12438">MGRISGLFPLALAVGFGVLNGYIAFQPEVQKLADEKHNQSLRPDGSNPTQPTQSDRKNPENNNNNNGKWWEFQFSGWKHPDAGPPVTNAITKQNPEQQQQQQEPVVEKKDS</sequence>
<dbReference type="Proteomes" id="UP000224634">
    <property type="component" value="Unassembled WGS sequence"/>
</dbReference>
<feature type="region of interest" description="Disordered" evidence="1">
    <location>
        <begin position="34"/>
        <end position="111"/>
    </location>
</feature>
<dbReference type="OrthoDB" id="4156743at2759"/>
<reference evidence="2 3" key="1">
    <citation type="submission" date="2017-10" db="EMBL/GenBank/DDBJ databases">
        <title>Comparative genomics in systemic dimorphic fungi from Ajellomycetaceae.</title>
        <authorList>
            <person name="Munoz J.F."/>
            <person name="Mcewen J.G."/>
            <person name="Clay O.K."/>
            <person name="Cuomo C.A."/>
        </authorList>
    </citation>
    <scope>NUCLEOTIDE SEQUENCE [LARGE SCALE GENOMIC DNA]</scope>
    <source>
        <strain evidence="2 3">UAMH7299</strain>
    </source>
</reference>
<proteinExistence type="predicted"/>
<dbReference type="EMBL" id="PDNA01000023">
    <property type="protein sequence ID" value="PGH23513.1"/>
    <property type="molecule type" value="Genomic_DNA"/>
</dbReference>
<evidence type="ECO:0000313" key="3">
    <source>
        <dbReference type="Proteomes" id="UP000224634"/>
    </source>
</evidence>
<dbReference type="AlphaFoldDB" id="A0A2B7YR95"/>
<name>A0A2B7YR95_POLH7</name>
<gene>
    <name evidence="2" type="ORF">AJ80_02467</name>
</gene>
<evidence type="ECO:0000256" key="1">
    <source>
        <dbReference type="SAM" id="MobiDB-lite"/>
    </source>
</evidence>
<dbReference type="Pfam" id="PF23670">
    <property type="entry name" value="PIGBOS1"/>
    <property type="match status" value="1"/>
</dbReference>
<protein>
    <submittedName>
        <fullName evidence="2">Uncharacterized protein</fullName>
    </submittedName>
</protein>